<accession>A0A9Q1BR34</accession>
<comment type="caution">
    <text evidence="1">The sequence shown here is derived from an EMBL/GenBank/DDBJ whole genome shotgun (WGS) entry which is preliminary data.</text>
</comment>
<keyword evidence="2" id="KW-1185">Reference proteome</keyword>
<proteinExistence type="predicted"/>
<dbReference type="EMBL" id="JAIZAY010000013">
    <property type="protein sequence ID" value="KAJ8031267.1"/>
    <property type="molecule type" value="Genomic_DNA"/>
</dbReference>
<dbReference type="AlphaFoldDB" id="A0A9Q1BR34"/>
<name>A0A9Q1BR34_HOLLE</name>
<organism evidence="1 2">
    <name type="scientific">Holothuria leucospilota</name>
    <name type="common">Black long sea cucumber</name>
    <name type="synonym">Mertensiothuria leucospilota</name>
    <dbReference type="NCBI Taxonomy" id="206669"/>
    <lineage>
        <taxon>Eukaryota</taxon>
        <taxon>Metazoa</taxon>
        <taxon>Echinodermata</taxon>
        <taxon>Eleutherozoa</taxon>
        <taxon>Echinozoa</taxon>
        <taxon>Holothuroidea</taxon>
        <taxon>Aspidochirotacea</taxon>
        <taxon>Aspidochirotida</taxon>
        <taxon>Holothuriidae</taxon>
        <taxon>Holothuria</taxon>
    </lineage>
</organism>
<gene>
    <name evidence="1" type="ORF">HOLleu_27944</name>
</gene>
<dbReference type="Proteomes" id="UP001152320">
    <property type="component" value="Chromosome 13"/>
</dbReference>
<dbReference type="OrthoDB" id="8065119at2759"/>
<reference evidence="1" key="1">
    <citation type="submission" date="2021-10" db="EMBL/GenBank/DDBJ databases">
        <title>Tropical sea cucumber genome reveals ecological adaptation and Cuvierian tubules defense mechanism.</title>
        <authorList>
            <person name="Chen T."/>
        </authorList>
    </citation>
    <scope>NUCLEOTIDE SEQUENCE</scope>
    <source>
        <strain evidence="1">Nanhai2018</strain>
        <tissue evidence="1">Muscle</tissue>
    </source>
</reference>
<evidence type="ECO:0000313" key="2">
    <source>
        <dbReference type="Proteomes" id="UP001152320"/>
    </source>
</evidence>
<sequence>MFSRYSCRYRLKKAEVWLIRFGNWLRKGKHRLDKWLTVGELQHAEKGIVRYVQRRCYSIEFSDLASGKAISHISNIFKLEPFKDDGVILRVQGQLQEAPLTYLQYTL</sequence>
<protein>
    <submittedName>
        <fullName evidence="1">Uncharacterized protein</fullName>
    </submittedName>
</protein>
<evidence type="ECO:0000313" key="1">
    <source>
        <dbReference type="EMBL" id="KAJ8031267.1"/>
    </source>
</evidence>